<organism evidence="2 3">
    <name type="scientific">Zingiber officinale</name>
    <name type="common">Ginger</name>
    <name type="synonym">Amomum zingiber</name>
    <dbReference type="NCBI Taxonomy" id="94328"/>
    <lineage>
        <taxon>Eukaryota</taxon>
        <taxon>Viridiplantae</taxon>
        <taxon>Streptophyta</taxon>
        <taxon>Embryophyta</taxon>
        <taxon>Tracheophyta</taxon>
        <taxon>Spermatophyta</taxon>
        <taxon>Magnoliopsida</taxon>
        <taxon>Liliopsida</taxon>
        <taxon>Zingiberales</taxon>
        <taxon>Zingiberaceae</taxon>
        <taxon>Zingiber</taxon>
    </lineage>
</organism>
<feature type="compositionally biased region" description="Basic and acidic residues" evidence="1">
    <location>
        <begin position="28"/>
        <end position="50"/>
    </location>
</feature>
<evidence type="ECO:0000313" key="2">
    <source>
        <dbReference type="EMBL" id="KAG6468033.1"/>
    </source>
</evidence>
<keyword evidence="3" id="KW-1185">Reference proteome</keyword>
<evidence type="ECO:0000313" key="3">
    <source>
        <dbReference type="Proteomes" id="UP000734854"/>
    </source>
</evidence>
<feature type="region of interest" description="Disordered" evidence="1">
    <location>
        <begin position="154"/>
        <end position="177"/>
    </location>
</feature>
<reference evidence="2 3" key="1">
    <citation type="submission" date="2020-08" db="EMBL/GenBank/DDBJ databases">
        <title>Plant Genome Project.</title>
        <authorList>
            <person name="Zhang R.-G."/>
        </authorList>
    </citation>
    <scope>NUCLEOTIDE SEQUENCE [LARGE SCALE GENOMIC DNA]</scope>
    <source>
        <tissue evidence="2">Rhizome</tissue>
    </source>
</reference>
<gene>
    <name evidence="2" type="ORF">ZIOFF_072599</name>
</gene>
<protein>
    <submittedName>
        <fullName evidence="2">Uncharacterized protein</fullName>
    </submittedName>
</protein>
<evidence type="ECO:0000256" key="1">
    <source>
        <dbReference type="SAM" id="MobiDB-lite"/>
    </source>
</evidence>
<accession>A0A8J5BV39</accession>
<feature type="region of interest" description="Disordered" evidence="1">
    <location>
        <begin position="1"/>
        <end position="66"/>
    </location>
</feature>
<feature type="compositionally biased region" description="Basic residues" evidence="1">
    <location>
        <begin position="1"/>
        <end position="15"/>
    </location>
</feature>
<dbReference type="AlphaFoldDB" id="A0A8J5BV39"/>
<comment type="caution">
    <text evidence="2">The sequence shown here is derived from an EMBL/GenBank/DDBJ whole genome shotgun (WGS) entry which is preliminary data.</text>
</comment>
<proteinExistence type="predicted"/>
<feature type="compositionally biased region" description="Basic and acidic residues" evidence="1">
    <location>
        <begin position="154"/>
        <end position="173"/>
    </location>
</feature>
<dbReference type="Proteomes" id="UP000734854">
    <property type="component" value="Unassembled WGS sequence"/>
</dbReference>
<sequence>MPSGPRKRRAARRKKGMENSATLLPSDPSKDGEQHADLMLHESRESERESPLYSSAPSSPFVESRPTRSLTHWFGSEAVDCAAESSQNDLKAADLVQQDEQDVAFAVTEVALLPTDASDAKSELFAQSEKEYRKSFEESTISIEKIVSLSEERSQGKSDEFVESDKEDKKPSEKSAISVKDITALPEESSQISEVAANVLEKVSGDQRLKGAQPHDANGIVKQDGETSEACQVARGEKTLPAAETPFVFHDDYPNKASQNIIVVIVLRLSILTMKVQDNGIYSDSAVASVMLSLLMPSVAWSVLFVWRSVVAAVRIAHDVKGVQVNLDSYVGISRHF</sequence>
<dbReference type="EMBL" id="JACMSC010000022">
    <property type="protein sequence ID" value="KAG6468033.1"/>
    <property type="molecule type" value="Genomic_DNA"/>
</dbReference>
<name>A0A8J5BV39_ZINOF</name>